<feature type="chain" id="PRO_5034057408" description="WAP four-disulfide core domain 11" evidence="1">
    <location>
        <begin position="30"/>
        <end position="94"/>
    </location>
</feature>
<sequence>MRISSFNIMKFWTPLLMIFLCMVLLSVLGGVKERHSSRGDLFLQEYPTIRECKNRCSKNFRCVKINHTCCWTYCGNICWENTLITEEAKTLASH</sequence>
<evidence type="ECO:0000313" key="2">
    <source>
        <dbReference type="Ensembl" id="ENSCHIP00010026659.1"/>
    </source>
</evidence>
<reference evidence="2" key="1">
    <citation type="submission" date="2019-03" db="EMBL/GenBank/DDBJ databases">
        <title>Genome sequencing and reference-guided assembly of Black Bengal Goat (Capra hircus).</title>
        <authorList>
            <person name="Siddiki A.Z."/>
            <person name="Baten A."/>
            <person name="Billah M."/>
            <person name="Alam M.A.U."/>
            <person name="Shawrob K.S.M."/>
            <person name="Saha S."/>
            <person name="Chowdhury M."/>
            <person name="Rahman A.H."/>
            <person name="Stear M."/>
            <person name="Miah G."/>
            <person name="Das G.B."/>
            <person name="Hossain M.M."/>
            <person name="Kumkum M."/>
            <person name="Islam M.S."/>
            <person name="Mollah A.M."/>
            <person name="Ahsan A."/>
            <person name="Tusar F."/>
            <person name="Khan M.K.I."/>
        </authorList>
    </citation>
    <scope>NUCLEOTIDE SEQUENCE [LARGE SCALE GENOMIC DNA]</scope>
</reference>
<accession>A0A8C2RCD8</accession>
<dbReference type="Ensembl" id="ENSCHIT00010037625.1">
    <property type="protein sequence ID" value="ENSCHIP00010026659.1"/>
    <property type="gene ID" value="ENSCHIG00010019774.1"/>
</dbReference>
<name>A0A8C2RCD8_CAPHI</name>
<protein>
    <recommendedName>
        <fullName evidence="3">WAP four-disulfide core domain 11</fullName>
    </recommendedName>
</protein>
<keyword evidence="1" id="KW-0732">Signal</keyword>
<organism evidence="2">
    <name type="scientific">Capra hircus</name>
    <name type="common">Goat</name>
    <dbReference type="NCBI Taxonomy" id="9925"/>
    <lineage>
        <taxon>Eukaryota</taxon>
        <taxon>Metazoa</taxon>
        <taxon>Chordata</taxon>
        <taxon>Craniata</taxon>
        <taxon>Vertebrata</taxon>
        <taxon>Euteleostomi</taxon>
        <taxon>Mammalia</taxon>
        <taxon>Eutheria</taxon>
        <taxon>Laurasiatheria</taxon>
        <taxon>Artiodactyla</taxon>
        <taxon>Ruminantia</taxon>
        <taxon>Pecora</taxon>
        <taxon>Bovidae</taxon>
        <taxon>Caprinae</taxon>
        <taxon>Capra</taxon>
    </lineage>
</organism>
<reference evidence="2" key="2">
    <citation type="submission" date="2025-08" db="UniProtKB">
        <authorList>
            <consortium name="Ensembl"/>
        </authorList>
    </citation>
    <scope>IDENTIFICATION</scope>
</reference>
<dbReference type="AlphaFoldDB" id="A0A8C2RCD8"/>
<feature type="signal peptide" evidence="1">
    <location>
        <begin position="1"/>
        <end position="29"/>
    </location>
</feature>
<proteinExistence type="predicted"/>
<evidence type="ECO:0008006" key="3">
    <source>
        <dbReference type="Google" id="ProtNLM"/>
    </source>
</evidence>
<evidence type="ECO:0000256" key="1">
    <source>
        <dbReference type="SAM" id="SignalP"/>
    </source>
</evidence>